<feature type="compositionally biased region" description="Basic residues" evidence="2">
    <location>
        <begin position="142"/>
        <end position="152"/>
    </location>
</feature>
<evidence type="ECO:0000256" key="2">
    <source>
        <dbReference type="SAM" id="MobiDB-lite"/>
    </source>
</evidence>
<feature type="region of interest" description="Disordered" evidence="2">
    <location>
        <begin position="101"/>
        <end position="122"/>
    </location>
</feature>
<evidence type="ECO:0000313" key="4">
    <source>
        <dbReference type="Proteomes" id="UP000011115"/>
    </source>
</evidence>
<evidence type="ECO:0000256" key="1">
    <source>
        <dbReference type="SAM" id="Coils"/>
    </source>
</evidence>
<reference evidence="4" key="1">
    <citation type="journal article" date="2011" name="Nature">
        <title>Genome sequence and analysis of the tuber crop potato.</title>
        <authorList>
            <consortium name="The Potato Genome Sequencing Consortium"/>
        </authorList>
    </citation>
    <scope>NUCLEOTIDE SEQUENCE [LARGE SCALE GENOMIC DNA]</scope>
    <source>
        <strain evidence="4">cv. DM1-3 516 R44</strain>
    </source>
</reference>
<dbReference type="HOGENOM" id="CLU_1646672_0_0_1"/>
<dbReference type="PaxDb" id="4113-PGSC0003DMT400088657"/>
<dbReference type="EnsemblPlants" id="PGSC0003DMT400088657">
    <property type="protein sequence ID" value="PGSC0003DMT400088657"/>
    <property type="gene ID" value="PGSC0003DMG400038228"/>
</dbReference>
<organism evidence="3 4">
    <name type="scientific">Solanum tuberosum</name>
    <name type="common">Potato</name>
    <dbReference type="NCBI Taxonomy" id="4113"/>
    <lineage>
        <taxon>Eukaryota</taxon>
        <taxon>Viridiplantae</taxon>
        <taxon>Streptophyta</taxon>
        <taxon>Embryophyta</taxon>
        <taxon>Tracheophyta</taxon>
        <taxon>Spermatophyta</taxon>
        <taxon>Magnoliopsida</taxon>
        <taxon>eudicotyledons</taxon>
        <taxon>Gunneridae</taxon>
        <taxon>Pentapetalae</taxon>
        <taxon>asterids</taxon>
        <taxon>lamiids</taxon>
        <taxon>Solanales</taxon>
        <taxon>Solanaceae</taxon>
        <taxon>Solanoideae</taxon>
        <taxon>Solaneae</taxon>
        <taxon>Solanum</taxon>
    </lineage>
</organism>
<feature type="coiled-coil region" evidence="1">
    <location>
        <begin position="63"/>
        <end position="93"/>
    </location>
</feature>
<protein>
    <submittedName>
        <fullName evidence="3">Uncharacterized protein</fullName>
    </submittedName>
</protein>
<feature type="region of interest" description="Disordered" evidence="2">
    <location>
        <begin position="139"/>
        <end position="161"/>
    </location>
</feature>
<dbReference type="Proteomes" id="UP000011115">
    <property type="component" value="Unassembled WGS sequence"/>
</dbReference>
<dbReference type="AlphaFoldDB" id="M1DGG1"/>
<dbReference type="Gramene" id="PGSC0003DMT400088657">
    <property type="protein sequence ID" value="PGSC0003DMT400088657"/>
    <property type="gene ID" value="PGSC0003DMG400038228"/>
</dbReference>
<proteinExistence type="predicted"/>
<sequence length="161" mass="18178">MPNSWNPDKMLLECFYRDFGLENKIVADQLSSGCLIGQSYKTAAQLLDCVAKTNKEAEKDQHLATLLDQLDILAKKVKELESVSKKKDRLKCRMCLKSAGWRARSPVGNSPKRSASPDLKRRLTQETLGFTSVKLNEPRSKLAIRRHGRRSRLSPSFGPPH</sequence>
<reference evidence="3" key="2">
    <citation type="submission" date="2015-06" db="UniProtKB">
        <authorList>
            <consortium name="EnsemblPlants"/>
        </authorList>
    </citation>
    <scope>IDENTIFICATION</scope>
    <source>
        <strain evidence="3">DM1-3 516 R44</strain>
    </source>
</reference>
<evidence type="ECO:0000313" key="3">
    <source>
        <dbReference type="EnsemblPlants" id="PGSC0003DMT400088657"/>
    </source>
</evidence>
<keyword evidence="4" id="KW-1185">Reference proteome</keyword>
<accession>M1DGG1</accession>
<keyword evidence="1" id="KW-0175">Coiled coil</keyword>
<name>M1DGG1_SOLTU</name>
<dbReference type="InParanoid" id="M1DGG1"/>